<dbReference type="EMBL" id="JAAEDH010000002">
    <property type="protein sequence ID" value="MBR0654032.1"/>
    <property type="molecule type" value="Genomic_DNA"/>
</dbReference>
<comment type="caution">
    <text evidence="7">The sequence shown here is derived from an EMBL/GenBank/DDBJ whole genome shotgun (WGS) entry which is preliminary data.</text>
</comment>
<evidence type="ECO:0000256" key="3">
    <source>
        <dbReference type="ARBA" id="ARBA00022746"/>
    </source>
</evidence>
<dbReference type="InterPro" id="IPR002937">
    <property type="entry name" value="Amino_oxidase"/>
</dbReference>
<dbReference type="NCBIfam" id="NF045637">
    <property type="entry name" value="carotdesatCrtDProt"/>
    <property type="match status" value="1"/>
</dbReference>
<dbReference type="SUPFAM" id="SSF51905">
    <property type="entry name" value="FAD/NAD(P)-binding domain"/>
    <property type="match status" value="1"/>
</dbReference>
<evidence type="ECO:0000259" key="6">
    <source>
        <dbReference type="Pfam" id="PF01593"/>
    </source>
</evidence>
<comment type="similarity">
    <text evidence="2 5">Belongs to the carotenoid/retinoid oxidoreductase family.</text>
</comment>
<accession>A0AAF1JVH4</accession>
<proteinExistence type="inferred from homology"/>
<gene>
    <name evidence="7" type="primary">crtI</name>
    <name evidence="7" type="ORF">GXW79_02955</name>
</gene>
<dbReference type="Pfam" id="PF01593">
    <property type="entry name" value="Amino_oxidase"/>
    <property type="match status" value="1"/>
</dbReference>
<keyword evidence="4 5" id="KW-0560">Oxidoreductase</keyword>
<dbReference type="PANTHER" id="PTHR43734">
    <property type="entry name" value="PHYTOENE DESATURASE"/>
    <property type="match status" value="1"/>
</dbReference>
<dbReference type="InterPro" id="IPR014105">
    <property type="entry name" value="Carotenoid/retinoid_OxRdtase"/>
</dbReference>
<reference evidence="7" key="1">
    <citation type="submission" date="2020-01" db="EMBL/GenBank/DDBJ databases">
        <authorList>
            <person name="Rat A."/>
        </authorList>
    </citation>
    <scope>NUCLEOTIDE SEQUENCE</scope>
    <source>
        <strain evidence="7">LMG 28251</strain>
    </source>
</reference>
<evidence type="ECO:0000256" key="2">
    <source>
        <dbReference type="ARBA" id="ARBA00006046"/>
    </source>
</evidence>
<feature type="domain" description="Amine oxidase" evidence="6">
    <location>
        <begin position="15"/>
        <end position="489"/>
    </location>
</feature>
<dbReference type="Gene3D" id="3.50.50.60">
    <property type="entry name" value="FAD/NAD(P)-binding domain"/>
    <property type="match status" value="2"/>
</dbReference>
<evidence type="ECO:0000313" key="8">
    <source>
        <dbReference type="Proteomes" id="UP001196068"/>
    </source>
</evidence>
<dbReference type="GO" id="GO:0016491">
    <property type="term" value="F:oxidoreductase activity"/>
    <property type="evidence" value="ECO:0007669"/>
    <property type="project" value="UniProtKB-KW"/>
</dbReference>
<evidence type="ECO:0000256" key="1">
    <source>
        <dbReference type="ARBA" id="ARBA00004829"/>
    </source>
</evidence>
<name>A0AAF1JVH4_9PROT</name>
<keyword evidence="3 5" id="KW-0125">Carotenoid biosynthesis</keyword>
<dbReference type="InterPro" id="IPR036188">
    <property type="entry name" value="FAD/NAD-bd_sf"/>
</dbReference>
<protein>
    <submittedName>
        <fullName evidence="7">Phytoene desaturase</fullName>
    </submittedName>
</protein>
<evidence type="ECO:0000313" key="7">
    <source>
        <dbReference type="EMBL" id="MBR0654032.1"/>
    </source>
</evidence>
<organism evidence="7 8">
    <name type="scientific">Plastoroseomonas arctica</name>
    <dbReference type="NCBI Taxonomy" id="1509237"/>
    <lineage>
        <taxon>Bacteria</taxon>
        <taxon>Pseudomonadati</taxon>
        <taxon>Pseudomonadota</taxon>
        <taxon>Alphaproteobacteria</taxon>
        <taxon>Acetobacterales</taxon>
        <taxon>Acetobacteraceae</taxon>
        <taxon>Plastoroseomonas</taxon>
    </lineage>
</organism>
<dbReference type="Proteomes" id="UP001196068">
    <property type="component" value="Unassembled WGS sequence"/>
</dbReference>
<evidence type="ECO:0000256" key="5">
    <source>
        <dbReference type="RuleBase" id="RU362075"/>
    </source>
</evidence>
<dbReference type="AlphaFoldDB" id="A0AAF1JVH4"/>
<dbReference type="InterPro" id="IPR054841">
    <property type="entry name" value="carotdesatCrtD"/>
</dbReference>
<comment type="pathway">
    <text evidence="1 5">Carotenoid biosynthesis.</text>
</comment>
<keyword evidence="8" id="KW-1185">Reference proteome</keyword>
<reference evidence="7" key="2">
    <citation type="journal article" date="2021" name="Syst. Appl. Microbiol.">
        <title>Roseomonas hellenica sp. nov., isolated from roots of wild-growing Alkanna tinctoria.</title>
        <authorList>
            <person name="Rat A."/>
            <person name="Naranjo H.D."/>
            <person name="Lebbe L."/>
            <person name="Cnockaert M."/>
            <person name="Krigas N."/>
            <person name="Grigoriadou K."/>
            <person name="Maloupa E."/>
            <person name="Willems A."/>
        </authorList>
    </citation>
    <scope>NUCLEOTIDE SEQUENCE</scope>
    <source>
        <strain evidence="7">LMG 28251</strain>
    </source>
</reference>
<sequence length="494" mass="51025">MPWHPKTIAIIGAGMGGLAAAIDLAGRGVAVTLLESAPGPGGKVSETRLPTATLDSGASAITLRWVFDALFDEAGSSLDAHVTLEPAALLARHSWGPGAHLDLFADPKASADAIGAFAGPAEARGYLVFVERARRTYAALEQHYIRAQRPTAMGLMAKAGVTRLLATSPFATLWDALGDHFADPRLRQLFARYASYVGSSPLLAPATLMLVADVERQGVWRIRGGIMRLVEAMAALAAEAGATLRYGAEVTDIRVEQGRAAGVVLAGGEQIAADAVIANADAAAIGAGRLGDAAARAVPALPANRRSFSAITWAMHTRTSGFPLARESVFLAPDPTAEFAQIHHRGRLPAISSVHLSAPDRDDSGAAPDGPERLLALVSAPAREDQRPLDAAAIAACGDAAFARLRACGLDLDATPEQARITTPADFARRYPGTGGALYGQAVHGWQATFQRPGARTALPGFLLAGGGTHPGAGVAMAALSGRLAAAAALEDRP</sequence>
<dbReference type="GO" id="GO:0016117">
    <property type="term" value="P:carotenoid biosynthetic process"/>
    <property type="evidence" value="ECO:0007669"/>
    <property type="project" value="UniProtKB-KW"/>
</dbReference>
<dbReference type="NCBIfam" id="TIGR02734">
    <property type="entry name" value="crtI_fam"/>
    <property type="match status" value="1"/>
</dbReference>
<evidence type="ECO:0000256" key="4">
    <source>
        <dbReference type="ARBA" id="ARBA00023002"/>
    </source>
</evidence>
<dbReference type="PANTHER" id="PTHR43734:SF7">
    <property type="entry name" value="4,4'-DIAPONEUROSPORENE OXYGENASE"/>
    <property type="match status" value="1"/>
</dbReference>
<dbReference type="RefSeq" id="WP_211872731.1">
    <property type="nucleotide sequence ID" value="NZ_JAAEDH010000002.1"/>
</dbReference>